<accession>A0A8X6LT90</accession>
<reference evidence="2" key="1">
    <citation type="submission" date="2020-07" db="EMBL/GenBank/DDBJ databases">
        <title>Multicomponent nature underlies the extraordinary mechanical properties of spider dragline silk.</title>
        <authorList>
            <person name="Kono N."/>
            <person name="Nakamura H."/>
            <person name="Mori M."/>
            <person name="Yoshida Y."/>
            <person name="Ohtoshi R."/>
            <person name="Malay A.D."/>
            <person name="Moran D.A.P."/>
            <person name="Tomita M."/>
            <person name="Numata K."/>
            <person name="Arakawa K."/>
        </authorList>
    </citation>
    <scope>NUCLEOTIDE SEQUENCE</scope>
</reference>
<protein>
    <submittedName>
        <fullName evidence="2">Uncharacterized protein</fullName>
    </submittedName>
</protein>
<comment type="caution">
    <text evidence="2">The sequence shown here is derived from an EMBL/GenBank/DDBJ whole genome shotgun (WGS) entry which is preliminary data.</text>
</comment>
<name>A0A8X6LT90_TRICU</name>
<evidence type="ECO:0000256" key="1">
    <source>
        <dbReference type="SAM" id="MobiDB-lite"/>
    </source>
</evidence>
<proteinExistence type="predicted"/>
<sequence length="83" mass="10011">MLPENYPKRRDESEYYSKRKKPFIKDPLSGAERYTRDNKGNQLYPNSEKTFARNKHNEEYYARDFQVKRIVSISTWKICNNTG</sequence>
<feature type="region of interest" description="Disordered" evidence="1">
    <location>
        <begin position="1"/>
        <end position="20"/>
    </location>
</feature>
<gene>
    <name evidence="2" type="ORF">TNCT_639931</name>
</gene>
<evidence type="ECO:0000313" key="2">
    <source>
        <dbReference type="EMBL" id="GFR19119.1"/>
    </source>
</evidence>
<dbReference type="Proteomes" id="UP000887116">
    <property type="component" value="Unassembled WGS sequence"/>
</dbReference>
<dbReference type="AlphaFoldDB" id="A0A8X6LT90"/>
<feature type="region of interest" description="Disordered" evidence="1">
    <location>
        <begin position="27"/>
        <end position="46"/>
    </location>
</feature>
<evidence type="ECO:0000313" key="3">
    <source>
        <dbReference type="Proteomes" id="UP000887116"/>
    </source>
</evidence>
<organism evidence="2 3">
    <name type="scientific">Trichonephila clavata</name>
    <name type="common">Joro spider</name>
    <name type="synonym">Nephila clavata</name>
    <dbReference type="NCBI Taxonomy" id="2740835"/>
    <lineage>
        <taxon>Eukaryota</taxon>
        <taxon>Metazoa</taxon>
        <taxon>Ecdysozoa</taxon>
        <taxon>Arthropoda</taxon>
        <taxon>Chelicerata</taxon>
        <taxon>Arachnida</taxon>
        <taxon>Araneae</taxon>
        <taxon>Araneomorphae</taxon>
        <taxon>Entelegynae</taxon>
        <taxon>Araneoidea</taxon>
        <taxon>Nephilidae</taxon>
        <taxon>Trichonephila</taxon>
    </lineage>
</organism>
<feature type="compositionally biased region" description="Basic and acidic residues" evidence="1">
    <location>
        <begin position="1"/>
        <end position="17"/>
    </location>
</feature>
<dbReference type="EMBL" id="BMAO01027709">
    <property type="protein sequence ID" value="GFR19119.1"/>
    <property type="molecule type" value="Genomic_DNA"/>
</dbReference>
<keyword evidence="3" id="KW-1185">Reference proteome</keyword>